<keyword evidence="4" id="KW-1185">Reference proteome</keyword>
<comment type="caution">
    <text evidence="3">The sequence shown here is derived from an EMBL/GenBank/DDBJ whole genome shotgun (WGS) entry which is preliminary data.</text>
</comment>
<reference evidence="3 4" key="1">
    <citation type="journal article" date="2022" name="Nat. Genet.">
        <title>Improved pea reference genome and pan-genome highlight genomic features and evolutionary characteristics.</title>
        <authorList>
            <person name="Yang T."/>
            <person name="Liu R."/>
            <person name="Luo Y."/>
            <person name="Hu S."/>
            <person name="Wang D."/>
            <person name="Wang C."/>
            <person name="Pandey M.K."/>
            <person name="Ge S."/>
            <person name="Xu Q."/>
            <person name="Li N."/>
            <person name="Li G."/>
            <person name="Huang Y."/>
            <person name="Saxena R.K."/>
            <person name="Ji Y."/>
            <person name="Li M."/>
            <person name="Yan X."/>
            <person name="He Y."/>
            <person name="Liu Y."/>
            <person name="Wang X."/>
            <person name="Xiang C."/>
            <person name="Varshney R.K."/>
            <person name="Ding H."/>
            <person name="Gao S."/>
            <person name="Zong X."/>
        </authorList>
    </citation>
    <scope>NUCLEOTIDE SEQUENCE [LARGE SCALE GENOMIC DNA]</scope>
    <source>
        <strain evidence="3 4">cv. Zhongwan 6</strain>
    </source>
</reference>
<accession>A0A9D4Y4R4</accession>
<gene>
    <name evidence="3" type="ORF">KIW84_020210</name>
</gene>
<name>A0A9D4Y4R4_PEA</name>
<feature type="compositionally biased region" description="Polar residues" evidence="2">
    <location>
        <begin position="279"/>
        <end position="294"/>
    </location>
</feature>
<evidence type="ECO:0000313" key="3">
    <source>
        <dbReference type="EMBL" id="KAI5432812.1"/>
    </source>
</evidence>
<dbReference type="Proteomes" id="UP001058974">
    <property type="component" value="Chromosome 2"/>
</dbReference>
<sequence>MEPKIEPGFGSTDHRNLEDMSIQDLVSVLRTAFLTQDFDNVEDVLVNRDKRLQTDILRLQEMVDLEKLTRFQAEEDLRNREELCERGKRAQNNYEKLLKEVKKNTILADRETIGELRKKNKELEFEVCELRKLKEKWVDDSNALSELRVTANCSSPTSYINHPSLISMLCERVGVYPKKNEEMVKPLRPITAKRIETCNITVGPHGRKIGYNIQGPTNPWRQVPPSISGWPSPTPGPTNPWGQISPSISGWPNPTPGPTNPWGQIPPSISGCPNPTPGPTNQWGQISPSISGWPNPTPKPTNPQGQILSSNSGWPNPTPGPTNPQGQIPSSKSRWPNPTPGPTNLQGQIPTSNSGWPN</sequence>
<dbReference type="Gramene" id="PSAT_LOCUS10758_t1">
    <property type="protein sequence ID" value="CAL5190740.1"/>
    <property type="gene ID" value="PSAT_LOCUS10758"/>
</dbReference>
<evidence type="ECO:0000256" key="2">
    <source>
        <dbReference type="SAM" id="MobiDB-lite"/>
    </source>
</evidence>
<dbReference type="Gramene" id="Psat02G0021000-T2">
    <property type="protein sequence ID" value="KAI5432812.1"/>
    <property type="gene ID" value="KIW84_020210"/>
</dbReference>
<feature type="region of interest" description="Disordered" evidence="2">
    <location>
        <begin position="206"/>
        <end position="358"/>
    </location>
</feature>
<feature type="compositionally biased region" description="Polar residues" evidence="2">
    <location>
        <begin position="328"/>
        <end position="358"/>
    </location>
</feature>
<protein>
    <submittedName>
        <fullName evidence="3">Uncharacterized protein</fullName>
    </submittedName>
</protein>
<dbReference type="EMBL" id="JAMSHJ010000002">
    <property type="protein sequence ID" value="KAI5432812.1"/>
    <property type="molecule type" value="Genomic_DNA"/>
</dbReference>
<feature type="compositionally biased region" description="Polar residues" evidence="2">
    <location>
        <begin position="302"/>
        <end position="314"/>
    </location>
</feature>
<evidence type="ECO:0000313" key="4">
    <source>
        <dbReference type="Proteomes" id="UP001058974"/>
    </source>
</evidence>
<proteinExistence type="predicted"/>
<feature type="coiled-coil region" evidence="1">
    <location>
        <begin position="80"/>
        <end position="136"/>
    </location>
</feature>
<organism evidence="3 4">
    <name type="scientific">Pisum sativum</name>
    <name type="common">Garden pea</name>
    <name type="synonym">Lathyrus oleraceus</name>
    <dbReference type="NCBI Taxonomy" id="3888"/>
    <lineage>
        <taxon>Eukaryota</taxon>
        <taxon>Viridiplantae</taxon>
        <taxon>Streptophyta</taxon>
        <taxon>Embryophyta</taxon>
        <taxon>Tracheophyta</taxon>
        <taxon>Spermatophyta</taxon>
        <taxon>Magnoliopsida</taxon>
        <taxon>eudicotyledons</taxon>
        <taxon>Gunneridae</taxon>
        <taxon>Pentapetalae</taxon>
        <taxon>rosids</taxon>
        <taxon>fabids</taxon>
        <taxon>Fabales</taxon>
        <taxon>Fabaceae</taxon>
        <taxon>Papilionoideae</taxon>
        <taxon>50 kb inversion clade</taxon>
        <taxon>NPAAA clade</taxon>
        <taxon>Hologalegina</taxon>
        <taxon>IRL clade</taxon>
        <taxon>Fabeae</taxon>
        <taxon>Lathyrus</taxon>
    </lineage>
</organism>
<evidence type="ECO:0000256" key="1">
    <source>
        <dbReference type="SAM" id="Coils"/>
    </source>
</evidence>
<keyword evidence="1" id="KW-0175">Coiled coil</keyword>
<dbReference type="AlphaFoldDB" id="A0A9D4Y4R4"/>
<dbReference type="Gramene" id="Psat2g008360.1">
    <property type="protein sequence ID" value="Psat2g008360.1.cds"/>
    <property type="gene ID" value="Psat2g008360"/>
</dbReference>